<name>A0A0B1S7C4_OESDE</name>
<keyword evidence="2" id="KW-1185">Reference proteome</keyword>
<dbReference type="Proteomes" id="UP000053660">
    <property type="component" value="Unassembled WGS sequence"/>
</dbReference>
<accession>A0A0B1S7C4</accession>
<evidence type="ECO:0000313" key="1">
    <source>
        <dbReference type="EMBL" id="KHJ79427.1"/>
    </source>
</evidence>
<organism evidence="1 2">
    <name type="scientific">Oesophagostomum dentatum</name>
    <name type="common">Nodular worm</name>
    <dbReference type="NCBI Taxonomy" id="61180"/>
    <lineage>
        <taxon>Eukaryota</taxon>
        <taxon>Metazoa</taxon>
        <taxon>Ecdysozoa</taxon>
        <taxon>Nematoda</taxon>
        <taxon>Chromadorea</taxon>
        <taxon>Rhabditida</taxon>
        <taxon>Rhabditina</taxon>
        <taxon>Rhabditomorpha</taxon>
        <taxon>Strongyloidea</taxon>
        <taxon>Strongylidae</taxon>
        <taxon>Oesophagostomum</taxon>
    </lineage>
</organism>
<reference evidence="1 2" key="1">
    <citation type="submission" date="2014-03" db="EMBL/GenBank/DDBJ databases">
        <title>Draft genome of the hookworm Oesophagostomum dentatum.</title>
        <authorList>
            <person name="Mitreva M."/>
        </authorList>
    </citation>
    <scope>NUCLEOTIDE SEQUENCE [LARGE SCALE GENOMIC DNA]</scope>
    <source>
        <strain evidence="1 2">OD-Hann</strain>
    </source>
</reference>
<protein>
    <submittedName>
        <fullName evidence="1">Uncharacterized protein</fullName>
    </submittedName>
</protein>
<proteinExistence type="predicted"/>
<sequence>MYHTKGTRAYSSKYTNALKDVCTNDRQYMKKPTRTSGYPTTIEGRSIPAKMRQPCTRTTPTRRSFTVTTNRRFYENL</sequence>
<dbReference type="EMBL" id="KN605042">
    <property type="protein sequence ID" value="KHJ79427.1"/>
    <property type="molecule type" value="Genomic_DNA"/>
</dbReference>
<gene>
    <name evidence="1" type="ORF">OESDEN_20927</name>
</gene>
<evidence type="ECO:0000313" key="2">
    <source>
        <dbReference type="Proteomes" id="UP000053660"/>
    </source>
</evidence>
<dbReference type="AlphaFoldDB" id="A0A0B1S7C4"/>